<comment type="caution">
    <text evidence="3">The sequence shown here is derived from an EMBL/GenBank/DDBJ whole genome shotgun (WGS) entry which is preliminary data.</text>
</comment>
<evidence type="ECO:0000259" key="2">
    <source>
        <dbReference type="Pfam" id="PF13581"/>
    </source>
</evidence>
<keyword evidence="1" id="KW-0723">Serine/threonine-protein kinase</keyword>
<name>A0ABV3M6Q1_9ACTN</name>
<proteinExistence type="predicted"/>
<feature type="domain" description="Histidine kinase/HSP90-like ATPase" evidence="2">
    <location>
        <begin position="19"/>
        <end position="114"/>
    </location>
</feature>
<accession>A0ABV3M6Q1</accession>
<keyword evidence="3" id="KW-0067">ATP-binding</keyword>
<dbReference type="RefSeq" id="WP_359782433.1">
    <property type="nucleotide sequence ID" value="NZ_JBEYRR010000011.1"/>
</dbReference>
<sequence length="209" mass="22027">MAIYDEAVLGERCVLPFCAEPEEIRYLRRAVRGALGRWGAGVAAEEAELAVTELATNTIQHVGHGTAAVLVMEVGVDRLRLELHDKSSLTPVVGSGGCEAECGRGLHLLAAMSLDWGTLLTAAGKAVWCELPLAPVRRCPRSHRAATVLEAYQRLAGATTQGPSARAALAASATGVIADLLYWLALQGLDPVETLDQAQARYETGADAA</sequence>
<dbReference type="GO" id="GO:0005524">
    <property type="term" value="F:ATP binding"/>
    <property type="evidence" value="ECO:0007669"/>
    <property type="project" value="UniProtKB-KW"/>
</dbReference>
<dbReference type="InterPro" id="IPR003594">
    <property type="entry name" value="HATPase_dom"/>
</dbReference>
<evidence type="ECO:0000256" key="1">
    <source>
        <dbReference type="ARBA" id="ARBA00022527"/>
    </source>
</evidence>
<protein>
    <submittedName>
        <fullName evidence="3">ATP-binding protein</fullName>
    </submittedName>
</protein>
<dbReference type="InterPro" id="IPR036890">
    <property type="entry name" value="HATPase_C_sf"/>
</dbReference>
<gene>
    <name evidence="3" type="ORF">AB0887_35460</name>
</gene>
<evidence type="ECO:0000313" key="4">
    <source>
        <dbReference type="Proteomes" id="UP001553843"/>
    </source>
</evidence>
<dbReference type="Proteomes" id="UP001553843">
    <property type="component" value="Unassembled WGS sequence"/>
</dbReference>
<keyword evidence="1" id="KW-0418">Kinase</keyword>
<dbReference type="InterPro" id="IPR050267">
    <property type="entry name" value="Anti-sigma-factor_SerPK"/>
</dbReference>
<keyword evidence="4" id="KW-1185">Reference proteome</keyword>
<keyword evidence="3" id="KW-0547">Nucleotide-binding</keyword>
<dbReference type="PANTHER" id="PTHR35526">
    <property type="entry name" value="ANTI-SIGMA-F FACTOR RSBW-RELATED"/>
    <property type="match status" value="1"/>
</dbReference>
<dbReference type="Pfam" id="PF13581">
    <property type="entry name" value="HATPase_c_2"/>
    <property type="match status" value="1"/>
</dbReference>
<dbReference type="PANTHER" id="PTHR35526:SF3">
    <property type="entry name" value="ANTI-SIGMA-F FACTOR RSBW"/>
    <property type="match status" value="1"/>
</dbReference>
<reference evidence="3 4" key="1">
    <citation type="submission" date="2024-06" db="EMBL/GenBank/DDBJ databases">
        <title>The Natural Products Discovery Center: Release of the First 8490 Sequenced Strains for Exploring Actinobacteria Biosynthetic Diversity.</title>
        <authorList>
            <person name="Kalkreuter E."/>
            <person name="Kautsar S.A."/>
            <person name="Yang D."/>
            <person name="Bader C.D."/>
            <person name="Teijaro C.N."/>
            <person name="Fluegel L."/>
            <person name="Davis C.M."/>
            <person name="Simpson J.R."/>
            <person name="Lauterbach L."/>
            <person name="Steele A.D."/>
            <person name="Gui C."/>
            <person name="Meng S."/>
            <person name="Li G."/>
            <person name="Viehrig K."/>
            <person name="Ye F."/>
            <person name="Su P."/>
            <person name="Kiefer A.F."/>
            <person name="Nichols A."/>
            <person name="Cepeda A.J."/>
            <person name="Yan W."/>
            <person name="Fan B."/>
            <person name="Jiang Y."/>
            <person name="Adhikari A."/>
            <person name="Zheng C.-J."/>
            <person name="Schuster L."/>
            <person name="Cowan T.M."/>
            <person name="Smanski M.J."/>
            <person name="Chevrette M.G."/>
            <person name="De Carvalho L.P.S."/>
            <person name="Shen B."/>
        </authorList>
    </citation>
    <scope>NUCLEOTIDE SEQUENCE [LARGE SCALE GENOMIC DNA]</scope>
    <source>
        <strain evidence="3 4">NPDC047833</strain>
    </source>
</reference>
<dbReference type="EMBL" id="JBEYRS010000023">
    <property type="protein sequence ID" value="MEW2367225.1"/>
    <property type="molecule type" value="Genomic_DNA"/>
</dbReference>
<dbReference type="CDD" id="cd16936">
    <property type="entry name" value="HATPase_RsbW-like"/>
    <property type="match status" value="1"/>
</dbReference>
<organism evidence="3 4">
    <name type="scientific">Streptomyces huasconensis</name>
    <dbReference type="NCBI Taxonomy" id="1854574"/>
    <lineage>
        <taxon>Bacteria</taxon>
        <taxon>Bacillati</taxon>
        <taxon>Actinomycetota</taxon>
        <taxon>Actinomycetes</taxon>
        <taxon>Kitasatosporales</taxon>
        <taxon>Streptomycetaceae</taxon>
        <taxon>Streptomyces</taxon>
    </lineage>
</organism>
<keyword evidence="1" id="KW-0808">Transferase</keyword>
<evidence type="ECO:0000313" key="3">
    <source>
        <dbReference type="EMBL" id="MEW2367225.1"/>
    </source>
</evidence>
<dbReference type="Gene3D" id="3.30.565.10">
    <property type="entry name" value="Histidine kinase-like ATPase, C-terminal domain"/>
    <property type="match status" value="1"/>
</dbReference>